<proteinExistence type="predicted"/>
<keyword evidence="1" id="KW-1133">Transmembrane helix</keyword>
<feature type="transmembrane region" description="Helical" evidence="1">
    <location>
        <begin position="36"/>
        <end position="61"/>
    </location>
</feature>
<organism evidence="2 3">
    <name type="scientific">Gulo gulo</name>
    <name type="common">Wolverine</name>
    <name type="synonym">Gluton</name>
    <dbReference type="NCBI Taxonomy" id="48420"/>
    <lineage>
        <taxon>Eukaryota</taxon>
        <taxon>Metazoa</taxon>
        <taxon>Chordata</taxon>
        <taxon>Craniata</taxon>
        <taxon>Vertebrata</taxon>
        <taxon>Euteleostomi</taxon>
        <taxon>Mammalia</taxon>
        <taxon>Eutheria</taxon>
        <taxon>Laurasiatheria</taxon>
        <taxon>Carnivora</taxon>
        <taxon>Caniformia</taxon>
        <taxon>Musteloidea</taxon>
        <taxon>Mustelidae</taxon>
        <taxon>Guloninae</taxon>
        <taxon>Gulo</taxon>
    </lineage>
</organism>
<feature type="non-terminal residue" evidence="2">
    <location>
        <position position="1"/>
    </location>
</feature>
<reference evidence="2 3" key="1">
    <citation type="submission" date="2018-10" db="EMBL/GenBank/DDBJ databases">
        <authorList>
            <person name="Ekblom R."/>
            <person name="Jareborg N."/>
        </authorList>
    </citation>
    <scope>NUCLEOTIDE SEQUENCE [LARGE SCALE GENOMIC DNA]</scope>
    <source>
        <tissue evidence="2">Muscle</tissue>
    </source>
</reference>
<evidence type="ECO:0000313" key="2">
    <source>
        <dbReference type="EMBL" id="VCW48587.1"/>
    </source>
</evidence>
<dbReference type="AlphaFoldDB" id="A0A9X9PSJ5"/>
<dbReference type="EMBL" id="CYRY02000001">
    <property type="protein sequence ID" value="VCW48587.1"/>
    <property type="molecule type" value="Genomic_DNA"/>
</dbReference>
<protein>
    <submittedName>
        <fullName evidence="2">Uncharacterized protein</fullName>
    </submittedName>
</protein>
<keyword evidence="3" id="KW-1185">Reference proteome</keyword>
<dbReference type="Proteomes" id="UP000269945">
    <property type="component" value="Unassembled WGS sequence"/>
</dbReference>
<gene>
    <name evidence="2" type="ORF">BN2614_LOCUS5</name>
</gene>
<evidence type="ECO:0000256" key="1">
    <source>
        <dbReference type="SAM" id="Phobius"/>
    </source>
</evidence>
<name>A0A9X9PSJ5_GULGU</name>
<keyword evidence="1" id="KW-0472">Membrane</keyword>
<evidence type="ECO:0000313" key="3">
    <source>
        <dbReference type="Proteomes" id="UP000269945"/>
    </source>
</evidence>
<sequence>FFFKKEECLLFHLGDLHALELIRASRGYREKRTAPAFHLVTSSCHASLVVFVATTFISASFTSSRT</sequence>
<accession>A0A9X9PSJ5</accession>
<keyword evidence="1" id="KW-0812">Transmembrane</keyword>
<comment type="caution">
    <text evidence="2">The sequence shown here is derived from an EMBL/GenBank/DDBJ whole genome shotgun (WGS) entry which is preliminary data.</text>
</comment>